<feature type="domain" description="BHLH" evidence="4">
    <location>
        <begin position="108"/>
        <end position="158"/>
    </location>
</feature>
<evidence type="ECO:0000313" key="6">
    <source>
        <dbReference type="Proteomes" id="UP000729402"/>
    </source>
</evidence>
<dbReference type="GO" id="GO:0046983">
    <property type="term" value="F:protein dimerization activity"/>
    <property type="evidence" value="ECO:0007669"/>
    <property type="project" value="InterPro"/>
</dbReference>
<name>A0A8J5TBV4_ZIZPA</name>
<protein>
    <recommendedName>
        <fullName evidence="4">BHLH domain-containing protein</fullName>
    </recommendedName>
</protein>
<keyword evidence="6" id="KW-1185">Reference proteome</keyword>
<reference evidence="5" key="2">
    <citation type="submission" date="2021-02" db="EMBL/GenBank/DDBJ databases">
        <authorList>
            <person name="Kimball J.A."/>
            <person name="Haas M.W."/>
            <person name="Macchietto M."/>
            <person name="Kono T."/>
            <person name="Duquette J."/>
            <person name="Shao M."/>
        </authorList>
    </citation>
    <scope>NUCLEOTIDE SEQUENCE</scope>
    <source>
        <tissue evidence="5">Fresh leaf tissue</tissue>
    </source>
</reference>
<dbReference type="EMBL" id="JAAALK010000283">
    <property type="protein sequence ID" value="KAG8070971.1"/>
    <property type="molecule type" value="Genomic_DNA"/>
</dbReference>
<feature type="compositionally biased region" description="Gly residues" evidence="3">
    <location>
        <begin position="82"/>
        <end position="106"/>
    </location>
</feature>
<feature type="region of interest" description="Disordered" evidence="3">
    <location>
        <begin position="45"/>
        <end position="119"/>
    </location>
</feature>
<dbReference type="InterPro" id="IPR044278">
    <property type="entry name" value="BHLH95-like"/>
</dbReference>
<dbReference type="PANTHER" id="PTHR46772:SF8">
    <property type="entry name" value="TRANSCRIPTION FACTOR BHLH95"/>
    <property type="match status" value="1"/>
</dbReference>
<proteinExistence type="predicted"/>
<dbReference type="PROSITE" id="PS50888">
    <property type="entry name" value="BHLH"/>
    <property type="match status" value="1"/>
</dbReference>
<organism evidence="5 6">
    <name type="scientific">Zizania palustris</name>
    <name type="common">Northern wild rice</name>
    <dbReference type="NCBI Taxonomy" id="103762"/>
    <lineage>
        <taxon>Eukaryota</taxon>
        <taxon>Viridiplantae</taxon>
        <taxon>Streptophyta</taxon>
        <taxon>Embryophyta</taxon>
        <taxon>Tracheophyta</taxon>
        <taxon>Spermatophyta</taxon>
        <taxon>Magnoliopsida</taxon>
        <taxon>Liliopsida</taxon>
        <taxon>Poales</taxon>
        <taxon>Poaceae</taxon>
        <taxon>BOP clade</taxon>
        <taxon>Oryzoideae</taxon>
        <taxon>Oryzeae</taxon>
        <taxon>Zizaniinae</taxon>
        <taxon>Zizania</taxon>
    </lineage>
</organism>
<feature type="compositionally biased region" description="Low complexity" evidence="3">
    <location>
        <begin position="72"/>
        <end position="81"/>
    </location>
</feature>
<gene>
    <name evidence="5" type="ORF">GUJ93_ZPchr0006g40642</name>
</gene>
<dbReference type="SMART" id="SM00353">
    <property type="entry name" value="HLH"/>
    <property type="match status" value="1"/>
</dbReference>
<dbReference type="GO" id="GO:0003700">
    <property type="term" value="F:DNA-binding transcription factor activity"/>
    <property type="evidence" value="ECO:0007669"/>
    <property type="project" value="InterPro"/>
</dbReference>
<accession>A0A8J5TBV4</accession>
<dbReference type="GO" id="GO:0009960">
    <property type="term" value="P:endosperm development"/>
    <property type="evidence" value="ECO:0007669"/>
    <property type="project" value="InterPro"/>
</dbReference>
<dbReference type="Pfam" id="PF00010">
    <property type="entry name" value="HLH"/>
    <property type="match status" value="1"/>
</dbReference>
<dbReference type="Proteomes" id="UP000729402">
    <property type="component" value="Unassembled WGS sequence"/>
</dbReference>
<evidence type="ECO:0000259" key="4">
    <source>
        <dbReference type="PROSITE" id="PS50888"/>
    </source>
</evidence>
<keyword evidence="2" id="KW-0804">Transcription</keyword>
<dbReference type="AlphaFoldDB" id="A0A8J5TBV4"/>
<evidence type="ECO:0000313" key="5">
    <source>
        <dbReference type="EMBL" id="KAG8070971.1"/>
    </source>
</evidence>
<comment type="caution">
    <text evidence="5">The sequence shown here is derived from an EMBL/GenBank/DDBJ whole genome shotgun (WGS) entry which is preliminary data.</text>
</comment>
<dbReference type="OrthoDB" id="694356at2759"/>
<keyword evidence="1" id="KW-0805">Transcription regulation</keyword>
<sequence>MFHDRDGRRRMQPSGITFNGTPLSPLVSAVPAGEIMNVGDVVDPRARADKGKGKVPVPTRYGPAAAGGAGSSKGNNSSGGAAADGGTGAALPGIGRGRGGGGGGGRGRVKGTTAVAERGRRKHMSKMYDTLRGLLPSLPQKNNKAEVVDQTISFIKILEDQRDSLEKRKRERDRLLGKAVFGAGASSSATAAAKKVHCRVLPTIHAGPPAASPTTAAIVSVAPHGARGTAWPLLPAPAAMPPPPPGFSTVPAATFQTWSGPNMVLTALGHIGSITVCAPLCHNAFMAVVSVLQKYKIGVVSSQIGTDFSRTQSIFMIYTSIEVDSRHPQFVHPKVFEEIYKRAGAEILAWLQASRG</sequence>
<dbReference type="InterPro" id="IPR011598">
    <property type="entry name" value="bHLH_dom"/>
</dbReference>
<feature type="region of interest" description="Disordered" evidence="3">
    <location>
        <begin position="1"/>
        <end position="24"/>
    </location>
</feature>
<evidence type="ECO:0000256" key="3">
    <source>
        <dbReference type="SAM" id="MobiDB-lite"/>
    </source>
</evidence>
<reference evidence="5" key="1">
    <citation type="journal article" date="2021" name="bioRxiv">
        <title>Whole Genome Assembly and Annotation of Northern Wild Rice, Zizania palustris L., Supports a Whole Genome Duplication in the Zizania Genus.</title>
        <authorList>
            <person name="Haas M."/>
            <person name="Kono T."/>
            <person name="Macchietto M."/>
            <person name="Millas R."/>
            <person name="McGilp L."/>
            <person name="Shao M."/>
            <person name="Duquette J."/>
            <person name="Hirsch C.N."/>
            <person name="Kimball J."/>
        </authorList>
    </citation>
    <scope>NUCLEOTIDE SEQUENCE</scope>
    <source>
        <tissue evidence="5">Fresh leaf tissue</tissue>
    </source>
</reference>
<evidence type="ECO:0000256" key="2">
    <source>
        <dbReference type="ARBA" id="ARBA00023163"/>
    </source>
</evidence>
<dbReference type="PANTHER" id="PTHR46772">
    <property type="entry name" value="BHLH DOMAIN-CONTAINING PROTEIN"/>
    <property type="match status" value="1"/>
</dbReference>
<evidence type="ECO:0000256" key="1">
    <source>
        <dbReference type="ARBA" id="ARBA00023015"/>
    </source>
</evidence>